<accession>A0AAV5RD00</accession>
<gene>
    <name evidence="6" type="ORF">DASB73_003780</name>
</gene>
<evidence type="ECO:0000256" key="3">
    <source>
        <dbReference type="ARBA" id="ARBA00022478"/>
    </source>
</evidence>
<evidence type="ECO:0000256" key="1">
    <source>
        <dbReference type="ARBA" id="ARBA00004604"/>
    </source>
</evidence>
<reference evidence="6 7" key="1">
    <citation type="journal article" date="2023" name="Elife">
        <title>Identification of key yeast species and microbe-microbe interactions impacting larval growth of Drosophila in the wild.</title>
        <authorList>
            <person name="Mure A."/>
            <person name="Sugiura Y."/>
            <person name="Maeda R."/>
            <person name="Honda K."/>
            <person name="Sakurai N."/>
            <person name="Takahashi Y."/>
            <person name="Watada M."/>
            <person name="Katoh T."/>
            <person name="Gotoh A."/>
            <person name="Gotoh Y."/>
            <person name="Taniguchi I."/>
            <person name="Nakamura K."/>
            <person name="Hayashi T."/>
            <person name="Katayama T."/>
            <person name="Uemura T."/>
            <person name="Hattori Y."/>
        </authorList>
    </citation>
    <scope>NUCLEOTIDE SEQUENCE [LARGE SCALE GENOMIC DNA]</scope>
    <source>
        <strain evidence="6 7">SB-73</strain>
    </source>
</reference>
<dbReference type="GO" id="GO:0005730">
    <property type="term" value="C:nucleolus"/>
    <property type="evidence" value="ECO:0007669"/>
    <property type="project" value="UniProtKB-SubCell"/>
</dbReference>
<keyword evidence="4" id="KW-0804">Transcription</keyword>
<evidence type="ECO:0000256" key="2">
    <source>
        <dbReference type="ARBA" id="ARBA00009430"/>
    </source>
</evidence>
<evidence type="ECO:0000256" key="4">
    <source>
        <dbReference type="ARBA" id="ARBA00023163"/>
    </source>
</evidence>
<keyword evidence="5" id="KW-0539">Nucleus</keyword>
<dbReference type="PANTHER" id="PTHR14440">
    <property type="entry name" value="DNA-DIRECTED RNA POLYMERASE I SUBUNIT RPA49"/>
    <property type="match status" value="1"/>
</dbReference>
<dbReference type="Pfam" id="PF06870">
    <property type="entry name" value="RNA_pol_I_A49"/>
    <property type="match status" value="1"/>
</dbReference>
<comment type="caution">
    <text evidence="6">The sequence shown here is derived from an EMBL/GenBank/DDBJ whole genome shotgun (WGS) entry which is preliminary data.</text>
</comment>
<name>A0AAV5RD00_STABA</name>
<dbReference type="AlphaFoldDB" id="A0AAV5RD00"/>
<dbReference type="EMBL" id="BTGC01000001">
    <property type="protein sequence ID" value="GMM49420.1"/>
    <property type="molecule type" value="Genomic_DNA"/>
</dbReference>
<evidence type="ECO:0000256" key="5">
    <source>
        <dbReference type="ARBA" id="ARBA00023242"/>
    </source>
</evidence>
<dbReference type="GO" id="GO:0003677">
    <property type="term" value="F:DNA binding"/>
    <property type="evidence" value="ECO:0007669"/>
    <property type="project" value="InterPro"/>
</dbReference>
<sequence length="398" mass="44927">MPAVLRTPGVDVSQSVFKVYTKPSRKRKSGKQIVEGKNLETPNVQYTGTQVTDEKYCLVIKDNETGKVELVEVPLFDIQTKVFNEHAAELANTIKQSGVENWQQRTNLGEAFGTKKAKTAINDVSRNRIDADMLEGFEDAIVDNVSSNIDISKTQSSSKDNKGAGDIMRPIPPFDLETHELHLVYNLSSIVPDEEWDALTPLVDDIINADSQDSRIQLLPYGESDFVNERVAFVINEGVNVIEKLQVLVYISFLMAVYKQRRCNNRRQLVEKINNIPNILFDGVCNRFTVPRAGRVGTSKDRSFVFDPFHTDKLLCYMFALMLHSNNFMCDVTPLSHELSVPGQRTANLFRNLGCMVRVASKEEAKVRELTPQQASSYRIATLQAPLVLPDMVRRKRN</sequence>
<dbReference type="GO" id="GO:0006351">
    <property type="term" value="P:DNA-templated transcription"/>
    <property type="evidence" value="ECO:0007669"/>
    <property type="project" value="InterPro"/>
</dbReference>
<evidence type="ECO:0000313" key="6">
    <source>
        <dbReference type="EMBL" id="GMM49420.1"/>
    </source>
</evidence>
<dbReference type="InterPro" id="IPR009668">
    <property type="entry name" value="RNA_pol-assoc_fac_A49-like"/>
</dbReference>
<keyword evidence="7" id="KW-1185">Reference proteome</keyword>
<dbReference type="Proteomes" id="UP001362899">
    <property type="component" value="Unassembled WGS sequence"/>
</dbReference>
<organism evidence="6 7">
    <name type="scientific">Starmerella bacillaris</name>
    <name type="common">Yeast</name>
    <name type="synonym">Candida zemplinina</name>
    <dbReference type="NCBI Taxonomy" id="1247836"/>
    <lineage>
        <taxon>Eukaryota</taxon>
        <taxon>Fungi</taxon>
        <taxon>Dikarya</taxon>
        <taxon>Ascomycota</taxon>
        <taxon>Saccharomycotina</taxon>
        <taxon>Dipodascomycetes</taxon>
        <taxon>Dipodascales</taxon>
        <taxon>Trichomonascaceae</taxon>
        <taxon>Starmerella</taxon>
    </lineage>
</organism>
<dbReference type="GO" id="GO:0000428">
    <property type="term" value="C:DNA-directed RNA polymerase complex"/>
    <property type="evidence" value="ECO:0007669"/>
    <property type="project" value="UniProtKB-KW"/>
</dbReference>
<keyword evidence="3 6" id="KW-0240">DNA-directed RNA polymerase</keyword>
<evidence type="ECO:0000313" key="7">
    <source>
        <dbReference type="Proteomes" id="UP001362899"/>
    </source>
</evidence>
<protein>
    <submittedName>
        <fullName evidence="6">DNA-directed RNA polymerase I subunit</fullName>
    </submittedName>
</protein>
<proteinExistence type="inferred from homology"/>
<comment type="similarity">
    <text evidence="2">Belongs to the eukaryotic RPA49/POLR1E RNA polymerase subunit family.</text>
</comment>
<comment type="subcellular location">
    <subcellularLocation>
        <location evidence="1">Nucleus</location>
        <location evidence="1">Nucleolus</location>
    </subcellularLocation>
</comment>